<name>A0ABT3T5W8_9GAMM</name>
<dbReference type="InterPro" id="IPR055214">
    <property type="entry name" value="PTP-NADK"/>
</dbReference>
<keyword evidence="3" id="KW-1185">Reference proteome</keyword>
<dbReference type="InterPro" id="IPR029021">
    <property type="entry name" value="Prot-tyrosine_phosphatase-like"/>
</dbReference>
<evidence type="ECO:0000313" key="3">
    <source>
        <dbReference type="Proteomes" id="UP001143304"/>
    </source>
</evidence>
<evidence type="ECO:0000313" key="2">
    <source>
        <dbReference type="EMBL" id="MCX2977666.1"/>
    </source>
</evidence>
<proteinExistence type="predicted"/>
<organism evidence="2 3">
    <name type="scientific">Candidatus Marimicrobium litorale</name>
    <dbReference type="NCBI Taxonomy" id="2518991"/>
    <lineage>
        <taxon>Bacteria</taxon>
        <taxon>Pseudomonadati</taxon>
        <taxon>Pseudomonadota</taxon>
        <taxon>Gammaproteobacteria</taxon>
        <taxon>Cellvibrionales</taxon>
        <taxon>Halieaceae</taxon>
        <taxon>Marimicrobium</taxon>
    </lineage>
</organism>
<accession>A0ABT3T5W8</accession>
<dbReference type="EMBL" id="SHNO01000001">
    <property type="protein sequence ID" value="MCX2977666.1"/>
    <property type="molecule type" value="Genomic_DNA"/>
</dbReference>
<evidence type="ECO:0000259" key="1">
    <source>
        <dbReference type="Pfam" id="PF22741"/>
    </source>
</evidence>
<sequence>MKVSGDTLAGIYNAHRISERICTSGQPTEVQFHAIRDAGYKAVINLAPHDAENALGDEASLVTALGLDYIHIPVDFSRPTEKDFQQFVSAMSACSGVRLWVHCAANMRVSAFVYRYRCDVEGMDRQEARSDLRHIWEPFGVWKKFVSGA</sequence>
<dbReference type="CDD" id="cd14503">
    <property type="entry name" value="PTP-bact"/>
    <property type="match status" value="1"/>
</dbReference>
<gene>
    <name evidence="2" type="ORF">EYC82_09900</name>
</gene>
<dbReference type="Proteomes" id="UP001143304">
    <property type="component" value="Unassembled WGS sequence"/>
</dbReference>
<reference evidence="2" key="1">
    <citation type="submission" date="2019-02" db="EMBL/GenBank/DDBJ databases">
        <authorList>
            <person name="Li S.-H."/>
        </authorList>
    </citation>
    <scope>NUCLEOTIDE SEQUENCE</scope>
    <source>
        <strain evidence="2">IMCC11814</strain>
    </source>
</reference>
<dbReference type="Gene3D" id="3.90.190.10">
    <property type="entry name" value="Protein tyrosine phosphatase superfamily"/>
    <property type="match status" value="1"/>
</dbReference>
<feature type="domain" description="DSP-PTPase phosphatase fused to NAD+ Kinase" evidence="1">
    <location>
        <begin position="18"/>
        <end position="128"/>
    </location>
</feature>
<dbReference type="Pfam" id="PF22741">
    <property type="entry name" value="PTP-NADK"/>
    <property type="match status" value="1"/>
</dbReference>
<comment type="caution">
    <text evidence="2">The sequence shown here is derived from an EMBL/GenBank/DDBJ whole genome shotgun (WGS) entry which is preliminary data.</text>
</comment>
<dbReference type="SUPFAM" id="SSF52799">
    <property type="entry name" value="(Phosphotyrosine protein) phosphatases II"/>
    <property type="match status" value="1"/>
</dbReference>
<protein>
    <submittedName>
        <fullName evidence="2">Phosphatase</fullName>
    </submittedName>
</protein>